<comment type="caution">
    <text evidence="1">The sequence shown here is derived from an EMBL/GenBank/DDBJ whole genome shotgun (WGS) entry which is preliminary data.</text>
</comment>
<reference evidence="1 2" key="1">
    <citation type="submission" date="2022-04" db="EMBL/GenBank/DDBJ databases">
        <title>Positive selection, recombination, and allopatry shape intraspecific diversity of widespread and dominant cyanobacteria.</title>
        <authorList>
            <person name="Wei J."/>
            <person name="Shu W."/>
            <person name="Hu C."/>
        </authorList>
    </citation>
    <scope>NUCLEOTIDE SEQUENCE [LARGE SCALE GENOMIC DNA]</scope>
    <source>
        <strain evidence="1 2">AS-A4</strain>
    </source>
</reference>
<name>A0ABV0KF98_9CYAN</name>
<evidence type="ECO:0000313" key="2">
    <source>
        <dbReference type="Proteomes" id="UP001476950"/>
    </source>
</evidence>
<accession>A0ABV0KF98</accession>
<evidence type="ECO:0000313" key="1">
    <source>
        <dbReference type="EMBL" id="MEP1057912.1"/>
    </source>
</evidence>
<dbReference type="EMBL" id="JAMPLM010000003">
    <property type="protein sequence ID" value="MEP1057912.1"/>
    <property type="molecule type" value="Genomic_DNA"/>
</dbReference>
<organism evidence="1 2">
    <name type="scientific">Stenomitos frigidus AS-A4</name>
    <dbReference type="NCBI Taxonomy" id="2933935"/>
    <lineage>
        <taxon>Bacteria</taxon>
        <taxon>Bacillati</taxon>
        <taxon>Cyanobacteriota</taxon>
        <taxon>Cyanophyceae</taxon>
        <taxon>Leptolyngbyales</taxon>
        <taxon>Leptolyngbyaceae</taxon>
        <taxon>Stenomitos</taxon>
    </lineage>
</organism>
<proteinExistence type="predicted"/>
<keyword evidence="2" id="KW-1185">Reference proteome</keyword>
<protein>
    <submittedName>
        <fullName evidence="1">Uncharacterized protein</fullName>
    </submittedName>
</protein>
<dbReference type="Proteomes" id="UP001476950">
    <property type="component" value="Unassembled WGS sequence"/>
</dbReference>
<gene>
    <name evidence="1" type="ORF">NDI38_05635</name>
</gene>
<sequence>MNRPSPQDMSSDSLARYIEATDGITKPWLLVQLRLKKLQERRDSLSETEYIQAVEDIHQDLMNLGDWWTGREDEVFG</sequence>